<protein>
    <submittedName>
        <fullName evidence="1">Uncharacterized protein</fullName>
    </submittedName>
</protein>
<comment type="caution">
    <text evidence="1">The sequence shown here is derived from an EMBL/GenBank/DDBJ whole genome shotgun (WGS) entry which is preliminary data.</text>
</comment>
<organism evidence="1 2">
    <name type="scientific">Carboxylicivirga marina</name>
    <dbReference type="NCBI Taxonomy" id="2800988"/>
    <lineage>
        <taxon>Bacteria</taxon>
        <taxon>Pseudomonadati</taxon>
        <taxon>Bacteroidota</taxon>
        <taxon>Bacteroidia</taxon>
        <taxon>Marinilabiliales</taxon>
        <taxon>Marinilabiliaceae</taxon>
        <taxon>Carboxylicivirga</taxon>
    </lineage>
</organism>
<dbReference type="RefSeq" id="WP_200464159.1">
    <property type="nucleotide sequence ID" value="NZ_JAENRR010000010.1"/>
</dbReference>
<sequence length="74" mass="8974">MTRKLKHPSTKKYHEDQLVFILMSYRFRINRIEKIIASPIFEAPTQIRKIKVELAEILRQLKQLGWYVPNLHKQ</sequence>
<accession>A0ABS1HH65</accession>
<dbReference type="Proteomes" id="UP000605676">
    <property type="component" value="Unassembled WGS sequence"/>
</dbReference>
<name>A0ABS1HH65_9BACT</name>
<evidence type="ECO:0000313" key="2">
    <source>
        <dbReference type="Proteomes" id="UP000605676"/>
    </source>
</evidence>
<gene>
    <name evidence="1" type="ORF">JIV24_06225</name>
</gene>
<dbReference type="EMBL" id="JAENRR010000010">
    <property type="protein sequence ID" value="MBK3516931.1"/>
    <property type="molecule type" value="Genomic_DNA"/>
</dbReference>
<keyword evidence="2" id="KW-1185">Reference proteome</keyword>
<proteinExistence type="predicted"/>
<reference evidence="1 2" key="1">
    <citation type="submission" date="2021-01" db="EMBL/GenBank/DDBJ databases">
        <title>Carboxyliciviraga sp.nov., isolated from coastal sediments.</title>
        <authorList>
            <person name="Lu D."/>
            <person name="Zhang T."/>
        </authorList>
    </citation>
    <scope>NUCLEOTIDE SEQUENCE [LARGE SCALE GENOMIC DNA]</scope>
    <source>
        <strain evidence="1 2">N1Y132</strain>
    </source>
</reference>
<evidence type="ECO:0000313" key="1">
    <source>
        <dbReference type="EMBL" id="MBK3516931.1"/>
    </source>
</evidence>